<dbReference type="GO" id="GO:0008168">
    <property type="term" value="F:methyltransferase activity"/>
    <property type="evidence" value="ECO:0007669"/>
    <property type="project" value="UniProtKB-KW"/>
</dbReference>
<keyword evidence="3" id="KW-0489">Methyltransferase</keyword>
<evidence type="ECO:0000313" key="11">
    <source>
        <dbReference type="Proteomes" id="UP000078576"/>
    </source>
</evidence>
<evidence type="ECO:0000259" key="9">
    <source>
        <dbReference type="Pfam" id="PF02676"/>
    </source>
</evidence>
<feature type="domain" description="tRNA wybutosine-synthesizing protein" evidence="9">
    <location>
        <begin position="17"/>
        <end position="134"/>
    </location>
</feature>
<protein>
    <recommendedName>
        <fullName evidence="2">tRNA(Phe) 7-[(3-amino-3-carboxypropyl)-4-demethylwyosine(37)-N(4)]-methyltransferase</fullName>
        <ecNumber evidence="2">2.1.1.282</ecNumber>
    </recommendedName>
    <alternativeName>
        <fullName evidence="7">tRNA(Phe) 7-((3-amino-3-carboxypropyl)-4-demethylwyosine(37)-N(4))-methyltransferase</fullName>
    </alternativeName>
</protein>
<dbReference type="Proteomes" id="UP000078576">
    <property type="component" value="Unassembled WGS sequence"/>
</dbReference>
<dbReference type="EMBL" id="KN714772">
    <property type="protein sequence ID" value="KUI61299.1"/>
    <property type="molecule type" value="Genomic_DNA"/>
</dbReference>
<evidence type="ECO:0000313" key="10">
    <source>
        <dbReference type="EMBL" id="KUI61299.1"/>
    </source>
</evidence>
<accession>A0A194VBN3</accession>
<comment type="similarity">
    <text evidence="1">Belongs to the TYW3 family.</text>
</comment>
<reference evidence="11" key="1">
    <citation type="submission" date="2014-12" db="EMBL/GenBank/DDBJ databases">
        <title>Genome Sequence of Valsa Canker Pathogens Uncovers a Specific Adaption of Colonization on Woody Bark.</title>
        <authorList>
            <person name="Yin Z."/>
            <person name="Liu H."/>
            <person name="Gao X."/>
            <person name="Li Z."/>
            <person name="Song N."/>
            <person name="Ke X."/>
            <person name="Dai Q."/>
            <person name="Wu Y."/>
            <person name="Sun Y."/>
            <person name="Xu J.-R."/>
            <person name="Kang Z.K."/>
            <person name="Wang L."/>
            <person name="Huang L."/>
        </authorList>
    </citation>
    <scope>NUCLEOTIDE SEQUENCE [LARGE SCALE GENOMIC DNA]</scope>
    <source>
        <strain evidence="11">SXYL134</strain>
    </source>
</reference>
<evidence type="ECO:0000256" key="8">
    <source>
        <dbReference type="ARBA" id="ARBA00049202"/>
    </source>
</evidence>
<evidence type="ECO:0000256" key="5">
    <source>
        <dbReference type="ARBA" id="ARBA00022691"/>
    </source>
</evidence>
<dbReference type="InterPro" id="IPR036602">
    <property type="entry name" value="tRNA_yW-synthesising-like_sf"/>
</dbReference>
<keyword evidence="5" id="KW-0949">S-adenosyl-L-methionine</keyword>
<keyword evidence="11" id="KW-1185">Reference proteome</keyword>
<sequence length="155" mass="16509">MEEPIFDGREGISADEMSGGESRLIHFKFEPMILHVLTASPHHAQLILRCGLQAGFRESGAINLLPTSASSDAVTPIVAIRSMGLGLESLIGRETNRIKHCTVSGEYLKALIKIANERFVENARRIERFRVLLREATAAGGGGGGGKAREGGGGA</sequence>
<evidence type="ECO:0000256" key="2">
    <source>
        <dbReference type="ARBA" id="ARBA00012750"/>
    </source>
</evidence>
<dbReference type="PANTHER" id="PTHR48418:SF1">
    <property type="entry name" value="TRNA WYBUTOSINE-SYNTHESIZING PROTEIN 3"/>
    <property type="match status" value="1"/>
</dbReference>
<dbReference type="GO" id="GO:0008033">
    <property type="term" value="P:tRNA processing"/>
    <property type="evidence" value="ECO:0007669"/>
    <property type="project" value="UniProtKB-KW"/>
</dbReference>
<evidence type="ECO:0000256" key="3">
    <source>
        <dbReference type="ARBA" id="ARBA00022603"/>
    </source>
</evidence>
<keyword evidence="6" id="KW-0819">tRNA processing</keyword>
<evidence type="ECO:0000256" key="6">
    <source>
        <dbReference type="ARBA" id="ARBA00022694"/>
    </source>
</evidence>
<dbReference type="SUPFAM" id="SSF111278">
    <property type="entry name" value="SSo0622-like"/>
    <property type="match status" value="1"/>
</dbReference>
<dbReference type="GO" id="GO:0032259">
    <property type="term" value="P:methylation"/>
    <property type="evidence" value="ECO:0007669"/>
    <property type="project" value="UniProtKB-KW"/>
</dbReference>
<dbReference type="AlphaFoldDB" id="A0A194VBN3"/>
<dbReference type="OrthoDB" id="263283at2759"/>
<dbReference type="Pfam" id="PF02676">
    <property type="entry name" value="TYW3"/>
    <property type="match status" value="1"/>
</dbReference>
<dbReference type="Gene3D" id="3.30.1960.10">
    <property type="entry name" value="tRNA wybutosine-synthesizing-like"/>
    <property type="match status" value="1"/>
</dbReference>
<dbReference type="STRING" id="694573.A0A194VBN3"/>
<gene>
    <name evidence="10" type="ORF">VP1G_08439</name>
</gene>
<dbReference type="InterPro" id="IPR003827">
    <property type="entry name" value="tRNA_yW-synthesising"/>
</dbReference>
<evidence type="ECO:0000256" key="4">
    <source>
        <dbReference type="ARBA" id="ARBA00022679"/>
    </source>
</evidence>
<dbReference type="EC" id="2.1.1.282" evidence="2"/>
<keyword evidence="4" id="KW-0808">Transferase</keyword>
<evidence type="ECO:0000256" key="1">
    <source>
        <dbReference type="ARBA" id="ARBA00008569"/>
    </source>
</evidence>
<proteinExistence type="inferred from homology"/>
<evidence type="ECO:0000256" key="7">
    <source>
        <dbReference type="ARBA" id="ARBA00030554"/>
    </source>
</evidence>
<comment type="catalytic activity">
    <reaction evidence="8">
        <text>4-demethyl-7-[(3S)-3-amino-3-carboxypropyl]wyosine(37) in tRNA(Phe) + S-adenosyl-L-methionine = 7-[(3S)-3-amino-3-carboxypropyl]wyosine(37) in tRNA(Phe) + S-adenosyl-L-homocysteine + H(+)</text>
        <dbReference type="Rhea" id="RHEA:36635"/>
        <dbReference type="Rhea" id="RHEA-COMP:10378"/>
        <dbReference type="Rhea" id="RHEA-COMP:10379"/>
        <dbReference type="ChEBI" id="CHEBI:15378"/>
        <dbReference type="ChEBI" id="CHEBI:57856"/>
        <dbReference type="ChEBI" id="CHEBI:59789"/>
        <dbReference type="ChEBI" id="CHEBI:73543"/>
        <dbReference type="ChEBI" id="CHEBI:73550"/>
        <dbReference type="EC" id="2.1.1.282"/>
    </reaction>
</comment>
<dbReference type="PANTHER" id="PTHR48418">
    <property type="entry name" value="TRNA WYBUTOSINE-SYNTHESIZING PROTEIN 3"/>
    <property type="match status" value="1"/>
</dbReference>
<organism evidence="10 11">
    <name type="scientific">Cytospora mali</name>
    <name type="common">Apple Valsa canker fungus</name>
    <name type="synonym">Valsa mali</name>
    <dbReference type="NCBI Taxonomy" id="578113"/>
    <lineage>
        <taxon>Eukaryota</taxon>
        <taxon>Fungi</taxon>
        <taxon>Dikarya</taxon>
        <taxon>Ascomycota</taxon>
        <taxon>Pezizomycotina</taxon>
        <taxon>Sordariomycetes</taxon>
        <taxon>Sordariomycetidae</taxon>
        <taxon>Diaporthales</taxon>
        <taxon>Cytosporaceae</taxon>
        <taxon>Cytospora</taxon>
    </lineage>
</organism>
<name>A0A194VBN3_CYTMA</name>